<reference evidence="1 2" key="1">
    <citation type="submission" date="2013-11" db="EMBL/GenBank/DDBJ databases">
        <title>The Genome Sequence of Phytophthora parasitica P1569.</title>
        <authorList>
            <consortium name="The Broad Institute Genomics Platform"/>
            <person name="Russ C."/>
            <person name="Tyler B."/>
            <person name="Panabieres F."/>
            <person name="Shan W."/>
            <person name="Tripathy S."/>
            <person name="Grunwald N."/>
            <person name="Machado M."/>
            <person name="Johnson C.S."/>
            <person name="Arredondo F."/>
            <person name="Hong C."/>
            <person name="Coffey M."/>
            <person name="Young S.K."/>
            <person name="Zeng Q."/>
            <person name="Gargeya S."/>
            <person name="Fitzgerald M."/>
            <person name="Abouelleil A."/>
            <person name="Alvarado L."/>
            <person name="Chapman S.B."/>
            <person name="Gainer-Dewar J."/>
            <person name="Goldberg J."/>
            <person name="Griggs A."/>
            <person name="Gujja S."/>
            <person name="Hansen M."/>
            <person name="Howarth C."/>
            <person name="Imamovic A."/>
            <person name="Ireland A."/>
            <person name="Larimer J."/>
            <person name="McCowan C."/>
            <person name="Murphy C."/>
            <person name="Pearson M."/>
            <person name="Poon T.W."/>
            <person name="Priest M."/>
            <person name="Roberts A."/>
            <person name="Saif S."/>
            <person name="Shea T."/>
            <person name="Sykes S."/>
            <person name="Wortman J."/>
            <person name="Nusbaum C."/>
            <person name="Birren B."/>
        </authorList>
    </citation>
    <scope>NUCLEOTIDE SEQUENCE [LARGE SCALE GENOMIC DNA]</scope>
    <source>
        <strain evidence="1 2">P1569</strain>
    </source>
</reference>
<dbReference type="EMBL" id="ANIZ01001288">
    <property type="protein sequence ID" value="ETI48400.1"/>
    <property type="molecule type" value="Genomic_DNA"/>
</dbReference>
<name>V9FAD3_PHYNI</name>
<organism evidence="1 2">
    <name type="scientific">Phytophthora nicotianae P1569</name>
    <dbReference type="NCBI Taxonomy" id="1317065"/>
    <lineage>
        <taxon>Eukaryota</taxon>
        <taxon>Sar</taxon>
        <taxon>Stramenopiles</taxon>
        <taxon>Oomycota</taxon>
        <taxon>Peronosporomycetes</taxon>
        <taxon>Peronosporales</taxon>
        <taxon>Peronosporaceae</taxon>
        <taxon>Phytophthora</taxon>
    </lineage>
</organism>
<dbReference type="HOGENOM" id="CLU_2890660_0_0_1"/>
<evidence type="ECO:0000313" key="1">
    <source>
        <dbReference type="EMBL" id="ETI48400.1"/>
    </source>
</evidence>
<gene>
    <name evidence="1" type="ORF">F443_07574</name>
</gene>
<dbReference type="Proteomes" id="UP000018721">
    <property type="component" value="Unassembled WGS sequence"/>
</dbReference>
<protein>
    <submittedName>
        <fullName evidence="1">Uncharacterized protein</fullName>
    </submittedName>
</protein>
<sequence length="63" mass="6981">MAKEKGMSIRDALLDMVKDKKCGFTRMDVDPSRFPRTEMPNGGAIEMVGSVTWAHAKFTSTTT</sequence>
<comment type="caution">
    <text evidence="1">The sequence shown here is derived from an EMBL/GenBank/DDBJ whole genome shotgun (WGS) entry which is preliminary data.</text>
</comment>
<proteinExistence type="predicted"/>
<evidence type="ECO:0000313" key="2">
    <source>
        <dbReference type="Proteomes" id="UP000018721"/>
    </source>
</evidence>
<keyword evidence="2" id="KW-1185">Reference proteome</keyword>
<accession>V9FAD3</accession>
<dbReference type="AlphaFoldDB" id="V9FAD3"/>